<dbReference type="AlphaFoldDB" id="A0A9P1BRL6"/>
<evidence type="ECO:0000259" key="2">
    <source>
        <dbReference type="Pfam" id="PF18198"/>
    </source>
</evidence>
<feature type="domain" description="Dynein heavy chain C-terminal" evidence="3">
    <location>
        <begin position="488"/>
        <end position="597"/>
    </location>
</feature>
<evidence type="ECO:0000313" key="5">
    <source>
        <dbReference type="EMBL" id="CAL1131564.1"/>
    </source>
</evidence>
<evidence type="ECO:0000256" key="1">
    <source>
        <dbReference type="SAM" id="MobiDB-lite"/>
    </source>
</evidence>
<sequence length="601" mass="68216">MVNIAQWRQALGRQPTGELFFACAHFPDPWQRYRREVDSTSADGESSEGSEGSQDQLEEEEEGLEAPAEFCPGRGAEGLTCFEQLMLLKVLQPESVIHAIHGFVAEVLDTSLLEIQPQPILKAMEELQEKDGKFRALLVCCDDSRSQCPSINEELKVLVEQRRATKDCRRAHVSRCSPLQDIQHVREAALEGAFVLITELQLASKDFLADLEMLMEELCLGATKEGAAAHRGAVLGPQGESATLGHSHHGPGMFRLVLCTTSGLMPPLGVVEMCQKVAMFPPIGVKGRLRQLAMGSNAWERLKVEEPEDLTPWYQTLFSLCLFHAVLGERYHRYQCCFQSTAYDIAAHWSFKCAVQFFAQETHSQELISHPPWEAMMHWIRTKTHGGHLGDPWHRQRLFALIERFLGPSSESLRNALRDECFEDDEEMSELQLQRARSLRQYLDFHLPHDESHPLLGKEAAARCVEALPPAPAELFGLHAREVLERIEEEEDVQDRPATGLYCVGIFLYGAGWDRRKSIMADCRPDELFYRMPVIHFIPTADFKPNLEKTYAVPFYQAERQSHMTTDGEDGNYITEVLLRSHKSPKQWLLRSVALYCELML</sequence>
<evidence type="ECO:0000313" key="7">
    <source>
        <dbReference type="Proteomes" id="UP001152797"/>
    </source>
</evidence>
<feature type="compositionally biased region" description="Low complexity" evidence="1">
    <location>
        <begin position="43"/>
        <end position="55"/>
    </location>
</feature>
<accession>A0A9P1BRL6</accession>
<dbReference type="PANTHER" id="PTHR45703:SF36">
    <property type="entry name" value="DYNEIN HEAVY CHAIN, CYTOPLASMIC"/>
    <property type="match status" value="1"/>
</dbReference>
<dbReference type="EMBL" id="CAMXCT010000393">
    <property type="protein sequence ID" value="CAI3978189.1"/>
    <property type="molecule type" value="Genomic_DNA"/>
</dbReference>
<dbReference type="Pfam" id="PF18199">
    <property type="entry name" value="Dynein_C"/>
    <property type="match status" value="1"/>
</dbReference>
<evidence type="ECO:0000259" key="3">
    <source>
        <dbReference type="Pfam" id="PF18199"/>
    </source>
</evidence>
<name>A0A9P1BRL6_9DINO</name>
<reference evidence="5" key="2">
    <citation type="submission" date="2024-04" db="EMBL/GenBank/DDBJ databases">
        <authorList>
            <person name="Chen Y."/>
            <person name="Shah S."/>
            <person name="Dougan E. K."/>
            <person name="Thang M."/>
            <person name="Chan C."/>
        </authorList>
    </citation>
    <scope>NUCLEOTIDE SEQUENCE [LARGE SCALE GENOMIC DNA]</scope>
</reference>
<evidence type="ECO:0000313" key="6">
    <source>
        <dbReference type="EMBL" id="CAL4765501.1"/>
    </source>
</evidence>
<dbReference type="EMBL" id="CAMXCT030000393">
    <property type="protein sequence ID" value="CAL4765501.1"/>
    <property type="molecule type" value="Genomic_DNA"/>
</dbReference>
<reference evidence="4" key="1">
    <citation type="submission" date="2022-10" db="EMBL/GenBank/DDBJ databases">
        <authorList>
            <person name="Chen Y."/>
            <person name="Dougan E. K."/>
            <person name="Chan C."/>
            <person name="Rhodes N."/>
            <person name="Thang M."/>
        </authorList>
    </citation>
    <scope>NUCLEOTIDE SEQUENCE</scope>
</reference>
<dbReference type="InterPro" id="IPR026983">
    <property type="entry name" value="DHC"/>
</dbReference>
<dbReference type="InterPro" id="IPR042219">
    <property type="entry name" value="AAA_lid_11_sf"/>
</dbReference>
<evidence type="ECO:0000313" key="4">
    <source>
        <dbReference type="EMBL" id="CAI3978189.1"/>
    </source>
</evidence>
<dbReference type="InterPro" id="IPR041228">
    <property type="entry name" value="Dynein_C"/>
</dbReference>
<dbReference type="GO" id="GO:0007018">
    <property type="term" value="P:microtubule-based movement"/>
    <property type="evidence" value="ECO:0007669"/>
    <property type="project" value="InterPro"/>
</dbReference>
<dbReference type="OrthoDB" id="10251809at2759"/>
<comment type="caution">
    <text evidence="4">The sequence shown here is derived from an EMBL/GenBank/DDBJ whole genome shotgun (WGS) entry which is preliminary data.</text>
</comment>
<feature type="region of interest" description="Disordered" evidence="1">
    <location>
        <begin position="37"/>
        <end position="66"/>
    </location>
</feature>
<organism evidence="4">
    <name type="scientific">Cladocopium goreaui</name>
    <dbReference type="NCBI Taxonomy" id="2562237"/>
    <lineage>
        <taxon>Eukaryota</taxon>
        <taxon>Sar</taxon>
        <taxon>Alveolata</taxon>
        <taxon>Dinophyceae</taxon>
        <taxon>Suessiales</taxon>
        <taxon>Symbiodiniaceae</taxon>
        <taxon>Cladocopium</taxon>
    </lineage>
</organism>
<dbReference type="GO" id="GO:0051959">
    <property type="term" value="F:dynein light intermediate chain binding"/>
    <property type="evidence" value="ECO:0007669"/>
    <property type="project" value="InterPro"/>
</dbReference>
<feature type="domain" description="Dynein heavy chain AAA lid" evidence="2">
    <location>
        <begin position="313"/>
        <end position="417"/>
    </location>
</feature>
<dbReference type="InterPro" id="IPR041658">
    <property type="entry name" value="AAA_lid_11"/>
</dbReference>
<dbReference type="Pfam" id="PF18198">
    <property type="entry name" value="AAA_lid_11"/>
    <property type="match status" value="1"/>
</dbReference>
<dbReference type="PANTHER" id="PTHR45703">
    <property type="entry name" value="DYNEIN HEAVY CHAIN"/>
    <property type="match status" value="1"/>
</dbReference>
<dbReference type="InterPro" id="IPR043160">
    <property type="entry name" value="Dynein_C_barrel"/>
</dbReference>
<dbReference type="GO" id="GO:0045505">
    <property type="term" value="F:dynein intermediate chain binding"/>
    <property type="evidence" value="ECO:0007669"/>
    <property type="project" value="InterPro"/>
</dbReference>
<dbReference type="EMBL" id="CAMXCT020000393">
    <property type="protein sequence ID" value="CAL1131564.1"/>
    <property type="molecule type" value="Genomic_DNA"/>
</dbReference>
<dbReference type="GO" id="GO:0030286">
    <property type="term" value="C:dynein complex"/>
    <property type="evidence" value="ECO:0007669"/>
    <property type="project" value="InterPro"/>
</dbReference>
<gene>
    <name evidence="4" type="ORF">C1SCF055_LOCUS6260</name>
</gene>
<proteinExistence type="predicted"/>
<protein>
    <submittedName>
        <fullName evidence="6">DYH8 protein</fullName>
    </submittedName>
</protein>
<dbReference type="Proteomes" id="UP001152797">
    <property type="component" value="Unassembled WGS sequence"/>
</dbReference>
<keyword evidence="7" id="KW-1185">Reference proteome</keyword>
<dbReference type="Gene3D" id="1.10.8.720">
    <property type="entry name" value="Region D6 of dynein motor"/>
    <property type="match status" value="1"/>
</dbReference>
<dbReference type="Gene3D" id="3.10.490.20">
    <property type="match status" value="1"/>
</dbReference>